<organism evidence="1">
    <name type="scientific">Siphoviridae sp. ctXOZ1</name>
    <dbReference type="NCBI Taxonomy" id="2823585"/>
    <lineage>
        <taxon>Viruses</taxon>
        <taxon>Duplodnaviria</taxon>
        <taxon>Heunggongvirae</taxon>
        <taxon>Uroviricota</taxon>
        <taxon>Caudoviricetes</taxon>
    </lineage>
</organism>
<reference evidence="1" key="1">
    <citation type="journal article" date="2021" name="Proc. Natl. Acad. Sci. U.S.A.">
        <title>A Catalog of Tens of Thousands of Viruses from Human Metagenomes Reveals Hidden Associations with Chronic Diseases.</title>
        <authorList>
            <person name="Tisza M.J."/>
            <person name="Buck C.B."/>
        </authorList>
    </citation>
    <scope>NUCLEOTIDE SEQUENCE</scope>
    <source>
        <strain evidence="1">CtXOZ1</strain>
    </source>
</reference>
<dbReference type="InterPro" id="IPR058154">
    <property type="entry name" value="Bxb1_TTP-like"/>
</dbReference>
<evidence type="ECO:0000313" key="1">
    <source>
        <dbReference type="EMBL" id="DAD67199.1"/>
    </source>
</evidence>
<proteinExistence type="predicted"/>
<protein>
    <submittedName>
        <fullName evidence="1">Major tail protein</fullName>
    </submittedName>
</protein>
<accession>A0A8S5LB98</accession>
<dbReference type="EMBL" id="BK014672">
    <property type="protein sequence ID" value="DAD67199.1"/>
    <property type="molecule type" value="Genomic_DNA"/>
</dbReference>
<dbReference type="Pfam" id="PF25681">
    <property type="entry name" value="Phage_TTP_17"/>
    <property type="match status" value="1"/>
</dbReference>
<name>A0A8S5LB98_9CAUD</name>
<sequence length="285" mass="30309">MALVDEKVFTASTGYVFKAPVGTAAPSRAALKNFNPETFGASSVKVSVTGAPTGGTFTLTHKGNATAALAYNATPAEIQAELSKLASIGAGNVVVTGEAGKNYDVAFIGKLAKANEELTANATLTGGTTPNVEVKKGAEANDWELAGHTAQEELPEFGFDGGDTKVKGSWQKKKLKEVTEEDPVDYVIIRFVQWDVETLEAYFGKNKSTTEGIYGSDGSRTSIEVAILIVMVDGPFVIAFTAAKATLRREEAIKLEADEFAILPVRATFVNHPGRLLFEWITPEA</sequence>